<dbReference type="CDD" id="cd00030">
    <property type="entry name" value="C2"/>
    <property type="match status" value="1"/>
</dbReference>
<dbReference type="EMBL" id="JANKHO010001233">
    <property type="protein sequence ID" value="KAJ3502768.1"/>
    <property type="molecule type" value="Genomic_DNA"/>
</dbReference>
<evidence type="ECO:0000256" key="2">
    <source>
        <dbReference type="ARBA" id="ARBA00022837"/>
    </source>
</evidence>
<dbReference type="Gene3D" id="2.60.40.150">
    <property type="entry name" value="C2 domain"/>
    <property type="match status" value="1"/>
</dbReference>
<dbReference type="GO" id="GO:0016020">
    <property type="term" value="C:membrane"/>
    <property type="evidence" value="ECO:0007669"/>
    <property type="project" value="TreeGrafter"/>
</dbReference>
<evidence type="ECO:0000313" key="6">
    <source>
        <dbReference type="Proteomes" id="UP001148786"/>
    </source>
</evidence>
<evidence type="ECO:0000313" key="5">
    <source>
        <dbReference type="EMBL" id="KAJ3502768.1"/>
    </source>
</evidence>
<reference evidence="5" key="1">
    <citation type="submission" date="2022-07" db="EMBL/GenBank/DDBJ databases">
        <title>Genome Sequence of Agrocybe chaxingu.</title>
        <authorList>
            <person name="Buettner E."/>
        </authorList>
    </citation>
    <scope>NUCLEOTIDE SEQUENCE</scope>
    <source>
        <strain evidence="5">MP-N11</strain>
    </source>
</reference>
<dbReference type="OrthoDB" id="73919at2759"/>
<dbReference type="AlphaFoldDB" id="A0A9W8K1W7"/>
<dbReference type="InterPro" id="IPR000008">
    <property type="entry name" value="C2_dom"/>
</dbReference>
<protein>
    <recommendedName>
        <fullName evidence="4">C2 domain-containing protein</fullName>
    </recommendedName>
</protein>
<keyword evidence="3" id="KW-0175">Coiled coil</keyword>
<keyword evidence="6" id="KW-1185">Reference proteome</keyword>
<proteinExistence type="predicted"/>
<keyword evidence="1" id="KW-0479">Metal-binding</keyword>
<organism evidence="5 6">
    <name type="scientific">Agrocybe chaxingu</name>
    <dbReference type="NCBI Taxonomy" id="84603"/>
    <lineage>
        <taxon>Eukaryota</taxon>
        <taxon>Fungi</taxon>
        <taxon>Dikarya</taxon>
        <taxon>Basidiomycota</taxon>
        <taxon>Agaricomycotina</taxon>
        <taxon>Agaricomycetes</taxon>
        <taxon>Agaricomycetidae</taxon>
        <taxon>Agaricales</taxon>
        <taxon>Agaricineae</taxon>
        <taxon>Strophariaceae</taxon>
        <taxon>Agrocybe</taxon>
    </lineage>
</organism>
<gene>
    <name evidence="5" type="ORF">NLJ89_g8737</name>
</gene>
<name>A0A9W8K1W7_9AGAR</name>
<keyword evidence="2" id="KW-0106">Calcium</keyword>
<sequence>MPGGRRNPLSMSHMLETLGDAVNNAKNKVESHKAELTRKMNELGIEVPWVDLQIQFIGASGLPKMDVVGSADPYFIAKIDDKISFVSTVKHNSLSPVWNEVWRVKNVPATADLYITVMDKDEGSVHDDYIGKLKTSVTPGTKEVEIEGPVFRRSRGHFWVKRASGGYRTY</sequence>
<dbReference type="PROSITE" id="PS50004">
    <property type="entry name" value="C2"/>
    <property type="match status" value="1"/>
</dbReference>
<feature type="domain" description="C2" evidence="4">
    <location>
        <begin position="32"/>
        <end position="150"/>
    </location>
</feature>
<dbReference type="PANTHER" id="PTHR45911:SF4">
    <property type="entry name" value="MULTIPLE C2 AND TRANSMEMBRANE DOMAIN-CONTAINING PROTEIN"/>
    <property type="match status" value="1"/>
</dbReference>
<accession>A0A9W8K1W7</accession>
<dbReference type="GO" id="GO:0005509">
    <property type="term" value="F:calcium ion binding"/>
    <property type="evidence" value="ECO:0007669"/>
    <property type="project" value="TreeGrafter"/>
</dbReference>
<dbReference type="SUPFAM" id="SSF49562">
    <property type="entry name" value="C2 domain (Calcium/lipid-binding domain, CaLB)"/>
    <property type="match status" value="1"/>
</dbReference>
<dbReference type="SMART" id="SM00239">
    <property type="entry name" value="C2"/>
    <property type="match status" value="1"/>
</dbReference>
<dbReference type="PANTHER" id="PTHR45911">
    <property type="entry name" value="C2 DOMAIN-CONTAINING PROTEIN"/>
    <property type="match status" value="1"/>
</dbReference>
<feature type="coiled-coil region" evidence="3">
    <location>
        <begin position="15"/>
        <end position="46"/>
    </location>
</feature>
<dbReference type="InterPro" id="IPR035892">
    <property type="entry name" value="C2_domain_sf"/>
</dbReference>
<dbReference type="Pfam" id="PF00168">
    <property type="entry name" value="C2"/>
    <property type="match status" value="1"/>
</dbReference>
<evidence type="ECO:0000256" key="3">
    <source>
        <dbReference type="SAM" id="Coils"/>
    </source>
</evidence>
<evidence type="ECO:0000259" key="4">
    <source>
        <dbReference type="PROSITE" id="PS50004"/>
    </source>
</evidence>
<evidence type="ECO:0000256" key="1">
    <source>
        <dbReference type="ARBA" id="ARBA00022723"/>
    </source>
</evidence>
<comment type="caution">
    <text evidence="5">The sequence shown here is derived from an EMBL/GenBank/DDBJ whole genome shotgun (WGS) entry which is preliminary data.</text>
</comment>
<dbReference type="Proteomes" id="UP001148786">
    <property type="component" value="Unassembled WGS sequence"/>
</dbReference>